<accession>C6WD99</accession>
<dbReference type="Proteomes" id="UP000002213">
    <property type="component" value="Chromosome"/>
</dbReference>
<dbReference type="Gene3D" id="3.30.1370.60">
    <property type="entry name" value="Hypothetical oxidoreductase yiak, domain 2"/>
    <property type="match status" value="1"/>
</dbReference>
<evidence type="ECO:0000313" key="4">
    <source>
        <dbReference type="Proteomes" id="UP000002213"/>
    </source>
</evidence>
<dbReference type="InterPro" id="IPR043143">
    <property type="entry name" value="Mal/L-sulf/L-lact_DH-like_NADP"/>
</dbReference>
<proteinExistence type="inferred from homology"/>
<dbReference type="GO" id="GO:0016491">
    <property type="term" value="F:oxidoreductase activity"/>
    <property type="evidence" value="ECO:0007669"/>
    <property type="project" value="UniProtKB-KW"/>
</dbReference>
<evidence type="ECO:0000256" key="2">
    <source>
        <dbReference type="ARBA" id="ARBA00023002"/>
    </source>
</evidence>
<dbReference type="EMBL" id="CP001630">
    <property type="protein sequence ID" value="ACU37718.1"/>
    <property type="molecule type" value="Genomic_DNA"/>
</dbReference>
<comment type="similarity">
    <text evidence="1">Belongs to the LDH2/MDH2 oxidoreductase family.</text>
</comment>
<keyword evidence="4" id="KW-1185">Reference proteome</keyword>
<dbReference type="PANTHER" id="PTHR11091:SF0">
    <property type="entry name" value="MALATE DEHYDROGENASE"/>
    <property type="match status" value="1"/>
</dbReference>
<sequence length="362" mass="36674">MTGTVVVPHAELLGAVASVFAGRGLARDRAATAAEALCHGDLTGVTSHGLVNLGRLYLPLLDSGRADARADLVVERDLGASVLADGRRALGLWSAAQAVDLACARAARHGVGVVALRDATHFGCAGYHAARAARRGMVGLVVSNCGGQRIARPPGGAVAMLGTNPLALACPAGDGHPFVLDMSTTVVPTGRVRQAARAGEPVPEGWLVDDDGLPVTDAGAFDRGEAHLRWLGGAPETGGYKGYGLGLLVEVLAALVPGAAVGPAREALTGDRGADDGGADDGIGVTAVVLAPDALRGGFAGDAAGLFTALLACPPLPGADPVVYPGWHEGERAAWRRAHGVPVPERLYEELLAEAPELREAG</sequence>
<dbReference type="Pfam" id="PF02615">
    <property type="entry name" value="Ldh_2"/>
    <property type="match status" value="1"/>
</dbReference>
<reference evidence="3 4" key="1">
    <citation type="journal article" date="2009" name="Stand. Genomic Sci.">
        <title>Complete genome sequence of Actinosynnema mirum type strain (101).</title>
        <authorList>
            <person name="Land M."/>
            <person name="Lapidus A."/>
            <person name="Mayilraj S."/>
            <person name="Chen F."/>
            <person name="Copeland A."/>
            <person name="Del Rio T.G."/>
            <person name="Nolan M."/>
            <person name="Lucas S."/>
            <person name="Tice H."/>
            <person name="Cheng J.F."/>
            <person name="Chertkov O."/>
            <person name="Bruce D."/>
            <person name="Goodwin L."/>
            <person name="Pitluck S."/>
            <person name="Rohde M."/>
            <person name="Goker M."/>
            <person name="Pati A."/>
            <person name="Ivanova N."/>
            <person name="Mavromatis K."/>
            <person name="Chen A."/>
            <person name="Palaniappan K."/>
            <person name="Hauser L."/>
            <person name="Chang Y.J."/>
            <person name="Jeffries C.C."/>
            <person name="Brettin T."/>
            <person name="Detter J.C."/>
            <person name="Han C."/>
            <person name="Chain P."/>
            <person name="Tindall B.J."/>
            <person name="Bristow J."/>
            <person name="Eisen J.A."/>
            <person name="Markowitz V."/>
            <person name="Hugenholtz P."/>
            <person name="Kyrpides N.C."/>
            <person name="Klenk H.P."/>
        </authorList>
    </citation>
    <scope>NUCLEOTIDE SEQUENCE [LARGE SCALE GENOMIC DNA]</scope>
    <source>
        <strain evidence="4">ATCC 29888 / DSM 43827 / JCM 3225 / NBRC 14064 / NCIMB 13271 / NRRL B-12336 / IMRU 3971 / 101</strain>
    </source>
</reference>
<dbReference type="InterPro" id="IPR036111">
    <property type="entry name" value="Mal/L-sulfo/L-lacto_DH-like_sf"/>
</dbReference>
<name>C6WD99_ACTMD</name>
<evidence type="ECO:0000256" key="1">
    <source>
        <dbReference type="ARBA" id="ARBA00006056"/>
    </source>
</evidence>
<gene>
    <name evidence="3" type="ordered locus">Amir_3839</name>
</gene>
<dbReference type="Gene3D" id="1.10.1530.10">
    <property type="match status" value="1"/>
</dbReference>
<dbReference type="HOGENOM" id="CLU_040452_3_1_11"/>
<dbReference type="InterPro" id="IPR003767">
    <property type="entry name" value="Malate/L-lactate_DH-like"/>
</dbReference>
<dbReference type="PANTHER" id="PTHR11091">
    <property type="entry name" value="OXIDOREDUCTASE-RELATED"/>
    <property type="match status" value="1"/>
</dbReference>
<dbReference type="OrthoDB" id="924592at2"/>
<dbReference type="AlphaFoldDB" id="C6WD99"/>
<protein>
    <submittedName>
        <fullName evidence="3">Malate/L-lactate dehydrogenase</fullName>
    </submittedName>
</protein>
<dbReference type="STRING" id="446462.Amir_3839"/>
<dbReference type="eggNOG" id="COG2055">
    <property type="taxonomic scope" value="Bacteria"/>
</dbReference>
<keyword evidence="2" id="KW-0560">Oxidoreductase</keyword>
<organism evidence="3 4">
    <name type="scientific">Actinosynnema mirum (strain ATCC 29888 / DSM 43827 / JCM 3225 / NBRC 14064 / NCIMB 13271 / NRRL B-12336 / IMRU 3971 / 101)</name>
    <dbReference type="NCBI Taxonomy" id="446462"/>
    <lineage>
        <taxon>Bacteria</taxon>
        <taxon>Bacillati</taxon>
        <taxon>Actinomycetota</taxon>
        <taxon>Actinomycetes</taxon>
        <taxon>Pseudonocardiales</taxon>
        <taxon>Pseudonocardiaceae</taxon>
        <taxon>Actinosynnema</taxon>
    </lineage>
</organism>
<evidence type="ECO:0000313" key="3">
    <source>
        <dbReference type="EMBL" id="ACU37718.1"/>
    </source>
</evidence>
<dbReference type="KEGG" id="ami:Amir_3839"/>
<dbReference type="RefSeq" id="WP_015802605.1">
    <property type="nucleotide sequence ID" value="NC_013093.1"/>
</dbReference>
<dbReference type="SUPFAM" id="SSF89733">
    <property type="entry name" value="L-sulfolactate dehydrogenase-like"/>
    <property type="match status" value="1"/>
</dbReference>
<dbReference type="InterPro" id="IPR043144">
    <property type="entry name" value="Mal/L-sulf/L-lact_DH-like_ah"/>
</dbReference>